<keyword evidence="2" id="KW-1185">Reference proteome</keyword>
<organism evidence="1 2">
    <name type="scientific">Populus tomentosa</name>
    <name type="common">Chinese white poplar</name>
    <dbReference type="NCBI Taxonomy" id="118781"/>
    <lineage>
        <taxon>Eukaryota</taxon>
        <taxon>Viridiplantae</taxon>
        <taxon>Streptophyta</taxon>
        <taxon>Embryophyta</taxon>
        <taxon>Tracheophyta</taxon>
        <taxon>Spermatophyta</taxon>
        <taxon>Magnoliopsida</taxon>
        <taxon>eudicotyledons</taxon>
        <taxon>Gunneridae</taxon>
        <taxon>Pentapetalae</taxon>
        <taxon>rosids</taxon>
        <taxon>fabids</taxon>
        <taxon>Malpighiales</taxon>
        <taxon>Salicaceae</taxon>
        <taxon>Saliceae</taxon>
        <taxon>Populus</taxon>
    </lineage>
</organism>
<evidence type="ECO:0000313" key="1">
    <source>
        <dbReference type="EMBL" id="KAG6771958.1"/>
    </source>
</evidence>
<sequence>MNVRQQKFCRSAFPDQFQEENNVLSESSPEISTCESDIAFSRYTPSMPRRQLFRYVQRDRCLESDHVFFSGHGDTFNCSNFVDIDWLSSSGNSCEEEPLERSSLLTNYPIGGLSSENVNGIMGETTPSTIEYGSSMKCSSFTSLALPPVFGVQTEAPTSSNQTSQTECARTECMASSVFDDNAAEESQRSGMELSYSNPANSKEFSDSFVQWVNCGETLPLK</sequence>
<proteinExistence type="predicted"/>
<accession>A0A8X7ZJC2</accession>
<gene>
    <name evidence="1" type="ORF">POTOM_023353</name>
</gene>
<name>A0A8X7ZJC2_POPTO</name>
<protein>
    <submittedName>
        <fullName evidence="1">Uncharacterized protein</fullName>
    </submittedName>
</protein>
<dbReference type="EMBL" id="JAAWWB010000011">
    <property type="protein sequence ID" value="KAG6771958.1"/>
    <property type="molecule type" value="Genomic_DNA"/>
</dbReference>
<dbReference type="Proteomes" id="UP000886885">
    <property type="component" value="Chromosome 6A"/>
</dbReference>
<dbReference type="OrthoDB" id="1742845at2759"/>
<comment type="caution">
    <text evidence="1">The sequence shown here is derived from an EMBL/GenBank/DDBJ whole genome shotgun (WGS) entry which is preliminary data.</text>
</comment>
<evidence type="ECO:0000313" key="2">
    <source>
        <dbReference type="Proteomes" id="UP000886885"/>
    </source>
</evidence>
<reference evidence="1" key="1">
    <citation type="journal article" date="2020" name="bioRxiv">
        <title>Hybrid origin of Populus tomentosa Carr. identified through genome sequencing and phylogenomic analysis.</title>
        <authorList>
            <person name="An X."/>
            <person name="Gao K."/>
            <person name="Chen Z."/>
            <person name="Li J."/>
            <person name="Yang X."/>
            <person name="Yang X."/>
            <person name="Zhou J."/>
            <person name="Guo T."/>
            <person name="Zhao T."/>
            <person name="Huang S."/>
            <person name="Miao D."/>
            <person name="Khan W.U."/>
            <person name="Rao P."/>
            <person name="Ye M."/>
            <person name="Lei B."/>
            <person name="Liao W."/>
            <person name="Wang J."/>
            <person name="Ji L."/>
            <person name="Li Y."/>
            <person name="Guo B."/>
            <person name="Mustafa N.S."/>
            <person name="Li S."/>
            <person name="Yun Q."/>
            <person name="Keller S.R."/>
            <person name="Mao J."/>
            <person name="Zhang R."/>
            <person name="Strauss S.H."/>
        </authorList>
    </citation>
    <scope>NUCLEOTIDE SEQUENCE</scope>
    <source>
        <strain evidence="1">GM15</strain>
        <tissue evidence="1">Leaf</tissue>
    </source>
</reference>
<dbReference type="AlphaFoldDB" id="A0A8X7ZJC2"/>